<evidence type="ECO:0000259" key="14">
    <source>
        <dbReference type="PROSITE" id="PS51686"/>
    </source>
</evidence>
<sequence length="449" mass="49182">MDVACLARRSPVRAAADPRALAVDVVDAVRREGRSLSQALPQAERKLDAGQPRALLRELAYGVLRYAPRLDVWLDALVTQPLRPRDAPVARIIQLGLYEMFFLSTPDYAAVNECVRLAGACGPPWAARLVNGVLRNARRRETELARLADSVDSARYAHPDWLIARLREDWPQAAGAVLDANLARAPMSLRVNRMQMDRDAYLERLRAAGIEAMAGRHGAECVILAEPVDVTSLPGFAEGWVSVQDEAAQLAAAVLEPMPGQRVLDACAAPGGKTAHVLERAGGEVELTAIEIDPARLVRVEETLARLGLKADLLAADAAQPESWWDGRPYDRILLDAPCSATGVIRRHPDIKLLRREADIEVLAARQFALLEALWPLLVPGGRLVYATCSSLREENERVVERFVPAQADAVEQPISADWGRAVTYGRQILPGEDGMDGFYYACLHKALT</sequence>
<evidence type="ECO:0000256" key="10">
    <source>
        <dbReference type="ARBA" id="ARBA00030399"/>
    </source>
</evidence>
<dbReference type="Pfam" id="PF22458">
    <property type="entry name" value="RsmF-B_ferredox"/>
    <property type="match status" value="1"/>
</dbReference>
<dbReference type="Pfam" id="PF01029">
    <property type="entry name" value="NusB"/>
    <property type="match status" value="1"/>
</dbReference>
<keyword evidence="4" id="KW-0963">Cytoplasm</keyword>
<dbReference type="EMBL" id="CP017448">
    <property type="protein sequence ID" value="AOV18195.1"/>
    <property type="molecule type" value="Genomic_DNA"/>
</dbReference>
<dbReference type="InterPro" id="IPR035926">
    <property type="entry name" value="NusB-like_sf"/>
</dbReference>
<keyword evidence="5" id="KW-0698">rRNA processing</keyword>
<name>A0A1D8KB62_9GAMM</name>
<evidence type="ECO:0000256" key="6">
    <source>
        <dbReference type="ARBA" id="ARBA00022603"/>
    </source>
</evidence>
<dbReference type="InterPro" id="IPR006027">
    <property type="entry name" value="NusB_RsmB_TIM44"/>
</dbReference>
<evidence type="ECO:0000256" key="12">
    <source>
        <dbReference type="ARBA" id="ARBA00047283"/>
    </source>
</evidence>
<dbReference type="NCBIfam" id="NF008149">
    <property type="entry name" value="PRK10901.1"/>
    <property type="match status" value="1"/>
</dbReference>
<reference evidence="15 16" key="1">
    <citation type="submission" date="2016-09" db="EMBL/GenBank/DDBJ databases">
        <title>Acidihalobacter prosperus V6 (DSM14174).</title>
        <authorList>
            <person name="Khaleque H.N."/>
            <person name="Ramsay J.P."/>
            <person name="Murphy R.J.T."/>
            <person name="Kaksonen A.H."/>
            <person name="Boxall N.J."/>
            <person name="Watkin E.L.J."/>
        </authorList>
    </citation>
    <scope>NUCLEOTIDE SEQUENCE [LARGE SCALE GENOMIC DNA]</scope>
    <source>
        <strain evidence="15 16">V6</strain>
    </source>
</reference>
<dbReference type="InterPro" id="IPR023267">
    <property type="entry name" value="RCMT"/>
</dbReference>
<dbReference type="PANTHER" id="PTHR22807:SF61">
    <property type="entry name" value="NOL1_NOP2_SUN FAMILY PROTEIN _ ANTITERMINATION NUSB DOMAIN-CONTAINING PROTEIN"/>
    <property type="match status" value="1"/>
</dbReference>
<dbReference type="NCBIfam" id="TIGR00563">
    <property type="entry name" value="rsmB"/>
    <property type="match status" value="1"/>
</dbReference>
<evidence type="ECO:0000313" key="16">
    <source>
        <dbReference type="Proteomes" id="UP000095342"/>
    </source>
</evidence>
<evidence type="ECO:0000256" key="13">
    <source>
        <dbReference type="PROSITE-ProRule" id="PRU01023"/>
    </source>
</evidence>
<dbReference type="SUPFAM" id="SSF53335">
    <property type="entry name" value="S-adenosyl-L-methionine-dependent methyltransferases"/>
    <property type="match status" value="1"/>
</dbReference>
<keyword evidence="8 13" id="KW-0949">S-adenosyl-L-methionine</keyword>
<dbReference type="GO" id="GO:0005829">
    <property type="term" value="C:cytosol"/>
    <property type="evidence" value="ECO:0007669"/>
    <property type="project" value="TreeGrafter"/>
</dbReference>
<dbReference type="GO" id="GO:0006355">
    <property type="term" value="P:regulation of DNA-templated transcription"/>
    <property type="evidence" value="ECO:0007669"/>
    <property type="project" value="InterPro"/>
</dbReference>
<protein>
    <recommendedName>
        <fullName evidence="3">16S rRNA (cytosine(967)-C(5))-methyltransferase</fullName>
        <ecNumber evidence="3">2.1.1.176</ecNumber>
    </recommendedName>
    <alternativeName>
        <fullName evidence="10">16S rRNA m5C967 methyltransferase</fullName>
    </alternativeName>
    <alternativeName>
        <fullName evidence="11">rRNA (cytosine-C(5)-)-methyltransferase RsmB</fullName>
    </alternativeName>
</protein>
<dbReference type="GO" id="GO:0070475">
    <property type="term" value="P:rRNA base methylation"/>
    <property type="evidence" value="ECO:0007669"/>
    <property type="project" value="TreeGrafter"/>
</dbReference>
<keyword evidence="9 13" id="KW-0694">RNA-binding</keyword>
<dbReference type="InterPro" id="IPR004573">
    <property type="entry name" value="rRNA_ssu_MeTfrase_B"/>
</dbReference>
<evidence type="ECO:0000256" key="1">
    <source>
        <dbReference type="ARBA" id="ARBA00002724"/>
    </source>
</evidence>
<evidence type="ECO:0000256" key="7">
    <source>
        <dbReference type="ARBA" id="ARBA00022679"/>
    </source>
</evidence>
<dbReference type="EC" id="2.1.1.176" evidence="3"/>
<dbReference type="Gene3D" id="1.10.940.10">
    <property type="entry name" value="NusB-like"/>
    <property type="match status" value="1"/>
</dbReference>
<keyword evidence="16" id="KW-1185">Reference proteome</keyword>
<organism evidence="15 16">
    <name type="scientific">Acidihalobacter aeolianus</name>
    <dbReference type="NCBI Taxonomy" id="2792603"/>
    <lineage>
        <taxon>Bacteria</taxon>
        <taxon>Pseudomonadati</taxon>
        <taxon>Pseudomonadota</taxon>
        <taxon>Gammaproteobacteria</taxon>
        <taxon>Chromatiales</taxon>
        <taxon>Ectothiorhodospiraceae</taxon>
        <taxon>Acidihalobacter</taxon>
    </lineage>
</organism>
<dbReference type="InterPro" id="IPR001678">
    <property type="entry name" value="MeTrfase_RsmB-F_NOP2_dom"/>
</dbReference>
<evidence type="ECO:0000256" key="3">
    <source>
        <dbReference type="ARBA" id="ARBA00012140"/>
    </source>
</evidence>
<dbReference type="Pfam" id="PF01189">
    <property type="entry name" value="Methyltr_RsmB-F"/>
    <property type="match status" value="1"/>
</dbReference>
<dbReference type="Gene3D" id="3.40.50.150">
    <property type="entry name" value="Vaccinia Virus protein VP39"/>
    <property type="match status" value="1"/>
</dbReference>
<comment type="subcellular location">
    <subcellularLocation>
        <location evidence="2">Cytoplasm</location>
    </subcellularLocation>
</comment>
<dbReference type="InterPro" id="IPR054728">
    <property type="entry name" value="RsmB-like_ferredoxin"/>
</dbReference>
<dbReference type="GO" id="GO:0003723">
    <property type="term" value="F:RNA binding"/>
    <property type="evidence" value="ECO:0007669"/>
    <property type="project" value="UniProtKB-UniRule"/>
</dbReference>
<evidence type="ECO:0000313" key="15">
    <source>
        <dbReference type="EMBL" id="AOV18195.1"/>
    </source>
</evidence>
<dbReference type="PROSITE" id="PS51686">
    <property type="entry name" value="SAM_MT_RSMB_NOP"/>
    <property type="match status" value="1"/>
</dbReference>
<dbReference type="InterPro" id="IPR049560">
    <property type="entry name" value="MeTrfase_RsmB-F_NOP2_cat"/>
</dbReference>
<keyword evidence="6 13" id="KW-0489">Methyltransferase</keyword>
<dbReference type="PRINTS" id="PR02008">
    <property type="entry name" value="RCMTFAMILY"/>
</dbReference>
<comment type="function">
    <text evidence="1">Specifically methylates the cytosine at position 967 (m5C967) of 16S rRNA.</text>
</comment>
<dbReference type="RefSeq" id="WP_070073725.1">
    <property type="nucleotide sequence ID" value="NZ_CP017448.1"/>
</dbReference>
<dbReference type="KEGG" id="aaeo:BJI67_15005"/>
<dbReference type="FunFam" id="3.40.50.150:FF:000022">
    <property type="entry name" value="Ribosomal RNA small subunit methyltransferase B"/>
    <property type="match status" value="1"/>
</dbReference>
<proteinExistence type="inferred from homology"/>
<evidence type="ECO:0000256" key="8">
    <source>
        <dbReference type="ARBA" id="ARBA00022691"/>
    </source>
</evidence>
<feature type="active site" description="Nucleophile" evidence="13">
    <location>
        <position position="389"/>
    </location>
</feature>
<dbReference type="GO" id="GO:0009383">
    <property type="term" value="F:rRNA (cytosine-C5-)-methyltransferase activity"/>
    <property type="evidence" value="ECO:0007669"/>
    <property type="project" value="TreeGrafter"/>
</dbReference>
<keyword evidence="7 13" id="KW-0808">Transferase</keyword>
<evidence type="ECO:0000256" key="4">
    <source>
        <dbReference type="ARBA" id="ARBA00022490"/>
    </source>
</evidence>
<feature type="binding site" evidence="13">
    <location>
        <position position="291"/>
    </location>
    <ligand>
        <name>S-adenosyl-L-methionine</name>
        <dbReference type="ChEBI" id="CHEBI:59789"/>
    </ligand>
</feature>
<dbReference type="CDD" id="cd02440">
    <property type="entry name" value="AdoMet_MTases"/>
    <property type="match status" value="1"/>
</dbReference>
<feature type="binding site" evidence="13">
    <location>
        <position position="317"/>
    </location>
    <ligand>
        <name>S-adenosyl-L-methionine</name>
        <dbReference type="ChEBI" id="CHEBI:59789"/>
    </ligand>
</feature>
<dbReference type="Gene3D" id="3.30.70.1170">
    <property type="entry name" value="Sun protein, domain 3"/>
    <property type="match status" value="1"/>
</dbReference>
<evidence type="ECO:0000256" key="11">
    <source>
        <dbReference type="ARBA" id="ARBA00031088"/>
    </source>
</evidence>
<accession>A0A1D8KB62</accession>
<comment type="similarity">
    <text evidence="13">Belongs to the class I-like SAM-binding methyltransferase superfamily. RsmB/NOP family.</text>
</comment>
<gene>
    <name evidence="15" type="ORF">BJI67_15005</name>
</gene>
<feature type="binding site" evidence="13">
    <location>
        <position position="336"/>
    </location>
    <ligand>
        <name>S-adenosyl-L-methionine</name>
        <dbReference type="ChEBI" id="CHEBI:59789"/>
    </ligand>
</feature>
<evidence type="ECO:0000256" key="5">
    <source>
        <dbReference type="ARBA" id="ARBA00022552"/>
    </source>
</evidence>
<dbReference type="AlphaFoldDB" id="A0A1D8KB62"/>
<evidence type="ECO:0000256" key="2">
    <source>
        <dbReference type="ARBA" id="ARBA00004496"/>
    </source>
</evidence>
<evidence type="ECO:0000256" key="9">
    <source>
        <dbReference type="ARBA" id="ARBA00022884"/>
    </source>
</evidence>
<comment type="catalytic activity">
    <reaction evidence="12">
        <text>cytidine(967) in 16S rRNA + S-adenosyl-L-methionine = 5-methylcytidine(967) in 16S rRNA + S-adenosyl-L-homocysteine + H(+)</text>
        <dbReference type="Rhea" id="RHEA:42748"/>
        <dbReference type="Rhea" id="RHEA-COMP:10219"/>
        <dbReference type="Rhea" id="RHEA-COMP:10220"/>
        <dbReference type="ChEBI" id="CHEBI:15378"/>
        <dbReference type="ChEBI" id="CHEBI:57856"/>
        <dbReference type="ChEBI" id="CHEBI:59789"/>
        <dbReference type="ChEBI" id="CHEBI:74483"/>
        <dbReference type="ChEBI" id="CHEBI:82748"/>
        <dbReference type="EC" id="2.1.1.176"/>
    </reaction>
</comment>
<dbReference type="SUPFAM" id="SSF48013">
    <property type="entry name" value="NusB-like"/>
    <property type="match status" value="1"/>
</dbReference>
<feature type="binding site" evidence="13">
    <location>
        <begin position="267"/>
        <end position="273"/>
    </location>
    <ligand>
        <name>S-adenosyl-L-methionine</name>
        <dbReference type="ChEBI" id="CHEBI:59789"/>
    </ligand>
</feature>
<dbReference type="InterPro" id="IPR029063">
    <property type="entry name" value="SAM-dependent_MTases_sf"/>
</dbReference>
<dbReference type="Proteomes" id="UP000095342">
    <property type="component" value="Chromosome"/>
</dbReference>
<dbReference type="PANTHER" id="PTHR22807">
    <property type="entry name" value="NOP2 YEAST -RELATED NOL1/NOP2/FMU SUN DOMAIN-CONTAINING"/>
    <property type="match status" value="1"/>
</dbReference>
<feature type="domain" description="SAM-dependent MTase RsmB/NOP-type" evidence="14">
    <location>
        <begin position="177"/>
        <end position="447"/>
    </location>
</feature>
<dbReference type="FunFam" id="3.30.70.1170:FF:000002">
    <property type="entry name" value="Ribosomal RNA small subunit methyltransferase B"/>
    <property type="match status" value="1"/>
</dbReference>